<name>A0A7W4WA01_9GAMM</name>
<reference evidence="2 3" key="1">
    <citation type="submission" date="2020-08" db="EMBL/GenBank/DDBJ databases">
        <title>Genomic Encyclopedia of Type Strains, Phase III (KMG-III): the genomes of soil and plant-associated and newly described type strains.</title>
        <authorList>
            <person name="Whitman W."/>
        </authorList>
    </citation>
    <scope>NUCLEOTIDE SEQUENCE [LARGE SCALE GENOMIC DNA]</scope>
    <source>
        <strain evidence="2 3">CECT 8799</strain>
    </source>
</reference>
<organism evidence="2 3">
    <name type="scientific">Microbulbifer rhizosphaerae</name>
    <dbReference type="NCBI Taxonomy" id="1562603"/>
    <lineage>
        <taxon>Bacteria</taxon>
        <taxon>Pseudomonadati</taxon>
        <taxon>Pseudomonadota</taxon>
        <taxon>Gammaproteobacteria</taxon>
        <taxon>Cellvibrionales</taxon>
        <taxon>Microbulbiferaceae</taxon>
        <taxon>Microbulbifer</taxon>
    </lineage>
</organism>
<keyword evidence="3" id="KW-1185">Reference proteome</keyword>
<keyword evidence="1" id="KW-0732">Signal</keyword>
<dbReference type="EMBL" id="JACHWZ010000005">
    <property type="protein sequence ID" value="MBB3060437.1"/>
    <property type="molecule type" value="Genomic_DNA"/>
</dbReference>
<feature type="chain" id="PRO_5031327548" evidence="1">
    <location>
        <begin position="20"/>
        <end position="232"/>
    </location>
</feature>
<accession>A0A7W4WA01</accession>
<sequence length="232" mass="26180">MKKIALINFVIFLASCASSTDMSEALQSGVDGIPTHQFSDANTVEEIRKLRPQAKPPIKVAVIPPHRWKSVSVEERKIIEKWGEKLKETGFVKSMEIVPQSLRSNCNYRSDSGCYLQESRLAGARLRADAILFLNDSTVTDQYVNPASILNLTIVGMWFVPAHHRDSYSVYEASLFDIDNGYLYTVAEGYGEHKTVRPYMYTDWTTGKEEARLEALEKLGERLLAKAQESVK</sequence>
<protein>
    <submittedName>
        <fullName evidence="2">Rhombotail lipoprotein</fullName>
    </submittedName>
</protein>
<feature type="signal peptide" evidence="1">
    <location>
        <begin position="1"/>
        <end position="19"/>
    </location>
</feature>
<dbReference type="RefSeq" id="WP_183457845.1">
    <property type="nucleotide sequence ID" value="NZ_JACHWZ010000005.1"/>
</dbReference>
<evidence type="ECO:0000256" key="1">
    <source>
        <dbReference type="SAM" id="SignalP"/>
    </source>
</evidence>
<dbReference type="Proteomes" id="UP000535937">
    <property type="component" value="Unassembled WGS sequence"/>
</dbReference>
<keyword evidence="2" id="KW-0449">Lipoprotein</keyword>
<comment type="caution">
    <text evidence="2">The sequence shown here is derived from an EMBL/GenBank/DDBJ whole genome shotgun (WGS) entry which is preliminary data.</text>
</comment>
<evidence type="ECO:0000313" key="3">
    <source>
        <dbReference type="Proteomes" id="UP000535937"/>
    </source>
</evidence>
<gene>
    <name evidence="2" type="ORF">FHS09_001256</name>
</gene>
<dbReference type="PROSITE" id="PS51257">
    <property type="entry name" value="PROKAR_LIPOPROTEIN"/>
    <property type="match status" value="1"/>
</dbReference>
<evidence type="ECO:0000313" key="2">
    <source>
        <dbReference type="EMBL" id="MBB3060437.1"/>
    </source>
</evidence>
<dbReference type="AlphaFoldDB" id="A0A7W4WA01"/>
<proteinExistence type="predicted"/>